<dbReference type="PANTHER" id="PTHR42648:SF21">
    <property type="entry name" value="CYSTEINE-RICH RLK (RECEPTOR-LIKE PROTEIN KINASE) 8"/>
    <property type="match status" value="1"/>
</dbReference>
<dbReference type="Proteomes" id="UP000825729">
    <property type="component" value="Unassembled WGS sequence"/>
</dbReference>
<dbReference type="AlphaFoldDB" id="A0AAV7EWD7"/>
<dbReference type="EMBL" id="JAINDJ010000003">
    <property type="protein sequence ID" value="KAG9453128.1"/>
    <property type="molecule type" value="Genomic_DNA"/>
</dbReference>
<dbReference type="GO" id="GO:0008233">
    <property type="term" value="F:peptidase activity"/>
    <property type="evidence" value="ECO:0007669"/>
    <property type="project" value="UniProtKB-KW"/>
</dbReference>
<dbReference type="PROSITE" id="PS50994">
    <property type="entry name" value="INTEGRASE"/>
    <property type="match status" value="1"/>
</dbReference>
<dbReference type="GO" id="GO:0015074">
    <property type="term" value="P:DNA integration"/>
    <property type="evidence" value="ECO:0007669"/>
    <property type="project" value="InterPro"/>
</dbReference>
<name>A0AAV7EWD7_ARIFI</name>
<keyword evidence="1" id="KW-0378">Hydrolase</keyword>
<dbReference type="InterPro" id="IPR001584">
    <property type="entry name" value="Integrase_cat-core"/>
</dbReference>
<dbReference type="GO" id="GO:0006508">
    <property type="term" value="P:proteolysis"/>
    <property type="evidence" value="ECO:0007669"/>
    <property type="project" value="UniProtKB-KW"/>
</dbReference>
<dbReference type="GO" id="GO:0003676">
    <property type="term" value="F:nucleic acid binding"/>
    <property type="evidence" value="ECO:0007669"/>
    <property type="project" value="InterPro"/>
</dbReference>
<gene>
    <name evidence="3" type="ORF">H6P81_006032</name>
</gene>
<keyword evidence="1" id="KW-0645">Protease</keyword>
<sequence length="272" mass="31131">MAISDLTATSYKEFWRRNGSRKGGKSTAQNLVWVKKEIGWFVAHTTRKSNIDGIWYFDSGCSRHMTRCIEFLTNLHKENGGQVTFGDGAKGYVVGKGDLNDQGLPKLKNVLLVDGLKANLISISQLCDQNLYVKFTKDGCQLMTEKGVTVGRVVQIRSDHEKEFENHDFANFCESKGISHEFSAPKTLQQNGIVEIKNRTLQEMARTMINTKELPHKLWAKAVNTASYVSNHVHLRYLTRKTPYKLWKGRKHKVHYFHEFGSRCHVLRNVNN</sequence>
<feature type="domain" description="Integrase catalytic" evidence="2">
    <location>
        <begin position="151"/>
        <end position="251"/>
    </location>
</feature>
<dbReference type="SUPFAM" id="SSF53098">
    <property type="entry name" value="Ribonuclease H-like"/>
    <property type="match status" value="1"/>
</dbReference>
<evidence type="ECO:0000313" key="4">
    <source>
        <dbReference type="Proteomes" id="UP000825729"/>
    </source>
</evidence>
<dbReference type="Pfam" id="PF22936">
    <property type="entry name" value="Pol_BBD"/>
    <property type="match status" value="1"/>
</dbReference>
<organism evidence="3 4">
    <name type="scientific">Aristolochia fimbriata</name>
    <name type="common">White veined hardy Dutchman's pipe vine</name>
    <dbReference type="NCBI Taxonomy" id="158543"/>
    <lineage>
        <taxon>Eukaryota</taxon>
        <taxon>Viridiplantae</taxon>
        <taxon>Streptophyta</taxon>
        <taxon>Embryophyta</taxon>
        <taxon>Tracheophyta</taxon>
        <taxon>Spermatophyta</taxon>
        <taxon>Magnoliopsida</taxon>
        <taxon>Magnoliidae</taxon>
        <taxon>Piperales</taxon>
        <taxon>Aristolochiaceae</taxon>
        <taxon>Aristolochia</taxon>
    </lineage>
</organism>
<dbReference type="InterPro" id="IPR012337">
    <property type="entry name" value="RNaseH-like_sf"/>
</dbReference>
<proteinExistence type="predicted"/>
<keyword evidence="4" id="KW-1185">Reference proteome</keyword>
<dbReference type="InterPro" id="IPR054722">
    <property type="entry name" value="PolX-like_BBD"/>
</dbReference>
<comment type="caution">
    <text evidence="3">The sequence shown here is derived from an EMBL/GenBank/DDBJ whole genome shotgun (WGS) entry which is preliminary data.</text>
</comment>
<reference evidence="3 4" key="1">
    <citation type="submission" date="2021-07" db="EMBL/GenBank/DDBJ databases">
        <title>The Aristolochia fimbriata genome: insights into angiosperm evolution, floral development and chemical biosynthesis.</title>
        <authorList>
            <person name="Jiao Y."/>
        </authorList>
    </citation>
    <scope>NUCLEOTIDE SEQUENCE [LARGE SCALE GENOMIC DNA]</scope>
    <source>
        <strain evidence="3">IBCAS-2021</strain>
        <tissue evidence="3">Leaf</tissue>
    </source>
</reference>
<accession>A0AAV7EWD7</accession>
<evidence type="ECO:0000259" key="2">
    <source>
        <dbReference type="PROSITE" id="PS50994"/>
    </source>
</evidence>
<dbReference type="InterPro" id="IPR039537">
    <property type="entry name" value="Retrotran_Ty1/copia-like"/>
</dbReference>
<protein>
    <recommendedName>
        <fullName evidence="2">Integrase catalytic domain-containing protein</fullName>
    </recommendedName>
</protein>
<dbReference type="Gene3D" id="3.30.420.10">
    <property type="entry name" value="Ribonuclease H-like superfamily/Ribonuclease H"/>
    <property type="match status" value="1"/>
</dbReference>
<dbReference type="PANTHER" id="PTHR42648">
    <property type="entry name" value="TRANSPOSASE, PUTATIVE-RELATED"/>
    <property type="match status" value="1"/>
</dbReference>
<evidence type="ECO:0000313" key="3">
    <source>
        <dbReference type="EMBL" id="KAG9453128.1"/>
    </source>
</evidence>
<dbReference type="InterPro" id="IPR036397">
    <property type="entry name" value="RNaseH_sf"/>
</dbReference>
<evidence type="ECO:0000256" key="1">
    <source>
        <dbReference type="ARBA" id="ARBA00022670"/>
    </source>
</evidence>